<dbReference type="GO" id="GO:0006915">
    <property type="term" value="P:apoptotic process"/>
    <property type="evidence" value="ECO:0007669"/>
    <property type="project" value="UniProtKB-KW"/>
</dbReference>
<dbReference type="AlphaFoldDB" id="A0A384ADX9"/>
<evidence type="ECO:0000256" key="8">
    <source>
        <dbReference type="PROSITE-ProRule" id="PRU00206"/>
    </source>
</evidence>
<dbReference type="CTD" id="8771"/>
<feature type="domain" description="TNFR-Cys" evidence="10">
    <location>
        <begin position="63"/>
        <end position="104"/>
    </location>
</feature>
<evidence type="ECO:0000256" key="2">
    <source>
        <dbReference type="ARBA" id="ARBA00022525"/>
    </source>
</evidence>
<feature type="signal peptide" evidence="9">
    <location>
        <begin position="1"/>
        <end position="23"/>
    </location>
</feature>
<dbReference type="InterPro" id="IPR001368">
    <property type="entry name" value="TNFR/NGFR_Cys_rich_reg"/>
</dbReference>
<keyword evidence="2" id="KW-0964">Secreted</keyword>
<dbReference type="InParanoid" id="A0A384ADX9"/>
<dbReference type="PANTHER" id="PTHR23097">
    <property type="entry name" value="TUMOR NECROSIS FACTOR RECEPTOR SUPERFAMILY MEMBER"/>
    <property type="match status" value="1"/>
</dbReference>
<feature type="chain" id="PRO_5045939069" evidence="9">
    <location>
        <begin position="24"/>
        <end position="296"/>
    </location>
</feature>
<keyword evidence="4 9" id="KW-0732">Signal</keyword>
<evidence type="ECO:0000259" key="10">
    <source>
        <dbReference type="PROSITE" id="PS50050"/>
    </source>
</evidence>
<evidence type="ECO:0000256" key="9">
    <source>
        <dbReference type="SAM" id="SignalP"/>
    </source>
</evidence>
<dbReference type="GO" id="GO:0005576">
    <property type="term" value="C:extracellular region"/>
    <property type="evidence" value="ECO:0007669"/>
    <property type="project" value="UniProtKB-SubCell"/>
</dbReference>
<dbReference type="Gene3D" id="2.10.50.10">
    <property type="entry name" value="Tumor Necrosis Factor Receptor, subunit A, domain 2"/>
    <property type="match status" value="3"/>
</dbReference>
<keyword evidence="5" id="KW-0677">Repeat</keyword>
<comment type="subcellular location">
    <subcellularLocation>
        <location evidence="1">Secreted</location>
    </subcellularLocation>
</comment>
<feature type="disulfide bond" evidence="8">
    <location>
        <begin position="86"/>
        <end position="104"/>
    </location>
</feature>
<dbReference type="CDD" id="cd10575">
    <property type="entry name" value="TNFRSF6B"/>
    <property type="match status" value="1"/>
</dbReference>
<dbReference type="PANTHER" id="PTHR23097:SF116">
    <property type="entry name" value="TUMOR NECROSIS FACTOR RECEPTOR SUPERFAMILY MEMBER 6B"/>
    <property type="match status" value="1"/>
</dbReference>
<keyword evidence="12" id="KW-0675">Receptor</keyword>
<keyword evidence="3" id="KW-0053">Apoptosis</keyword>
<evidence type="ECO:0000256" key="4">
    <source>
        <dbReference type="ARBA" id="ARBA00022729"/>
    </source>
</evidence>
<feature type="disulfide bond" evidence="8">
    <location>
        <begin position="64"/>
        <end position="79"/>
    </location>
</feature>
<evidence type="ECO:0000313" key="12">
    <source>
        <dbReference type="RefSeq" id="XP_007185474.2"/>
    </source>
</evidence>
<proteinExistence type="predicted"/>
<reference evidence="12" key="1">
    <citation type="submission" date="2025-08" db="UniProtKB">
        <authorList>
            <consortium name="RefSeq"/>
        </authorList>
    </citation>
    <scope>IDENTIFICATION</scope>
</reference>
<dbReference type="KEGG" id="bacu:103005001"/>
<evidence type="ECO:0000256" key="1">
    <source>
        <dbReference type="ARBA" id="ARBA00004613"/>
    </source>
</evidence>
<evidence type="ECO:0000256" key="5">
    <source>
        <dbReference type="ARBA" id="ARBA00022737"/>
    </source>
</evidence>
<evidence type="ECO:0000256" key="7">
    <source>
        <dbReference type="ARBA" id="ARBA00023180"/>
    </source>
</evidence>
<name>A0A384ADX9_BALAC</name>
<keyword evidence="7" id="KW-0325">Glycoprotein</keyword>
<comment type="caution">
    <text evidence="8">Lacks conserved residue(s) required for the propagation of feature annotation.</text>
</comment>
<gene>
    <name evidence="12" type="primary">TNFRSF6B</name>
</gene>
<dbReference type="PROSITE" id="PS50050">
    <property type="entry name" value="TNFR_NGFR_2"/>
    <property type="match status" value="1"/>
</dbReference>
<dbReference type="FunCoup" id="A0A384ADX9">
    <property type="interactions" value="9"/>
</dbReference>
<accession>A0A384ADX9</accession>
<feature type="repeat" description="TNFR-Cys" evidence="8">
    <location>
        <begin position="63"/>
        <end position="104"/>
    </location>
</feature>
<keyword evidence="11" id="KW-1185">Reference proteome</keyword>
<dbReference type="STRING" id="310752.A0A384ADX9"/>
<dbReference type="SUPFAM" id="SSF57586">
    <property type="entry name" value="TNF receptor-like"/>
    <property type="match status" value="2"/>
</dbReference>
<dbReference type="GeneID" id="103005001"/>
<dbReference type="InterPro" id="IPR034023">
    <property type="entry name" value="TNFRSF6B_N"/>
</dbReference>
<dbReference type="SMART" id="SM00208">
    <property type="entry name" value="TNFR"/>
    <property type="match status" value="4"/>
</dbReference>
<organism evidence="11 12">
    <name type="scientific">Balaenoptera acutorostrata</name>
    <name type="common">Common minke whale</name>
    <name type="synonym">Balaena rostrata</name>
    <dbReference type="NCBI Taxonomy" id="9767"/>
    <lineage>
        <taxon>Eukaryota</taxon>
        <taxon>Metazoa</taxon>
        <taxon>Chordata</taxon>
        <taxon>Craniata</taxon>
        <taxon>Vertebrata</taxon>
        <taxon>Euteleostomi</taxon>
        <taxon>Mammalia</taxon>
        <taxon>Eutheria</taxon>
        <taxon>Laurasiatheria</taxon>
        <taxon>Artiodactyla</taxon>
        <taxon>Whippomorpha</taxon>
        <taxon>Cetacea</taxon>
        <taxon>Mysticeti</taxon>
        <taxon>Balaenopteridae</taxon>
        <taxon>Balaenoptera</taxon>
    </lineage>
</organism>
<dbReference type="RefSeq" id="XP_007185474.2">
    <property type="nucleotide sequence ID" value="XM_007185412.2"/>
</dbReference>
<evidence type="ECO:0000256" key="6">
    <source>
        <dbReference type="ARBA" id="ARBA00023157"/>
    </source>
</evidence>
<protein>
    <submittedName>
        <fullName evidence="12">Tumor necrosis factor receptor superfamily member 6B</fullName>
    </submittedName>
</protein>
<dbReference type="InterPro" id="IPR052459">
    <property type="entry name" value="TNFRSF_decoy_receptor"/>
</dbReference>
<dbReference type="Pfam" id="PF00020">
    <property type="entry name" value="TNFR_c6"/>
    <property type="match status" value="3"/>
</dbReference>
<evidence type="ECO:0000256" key="3">
    <source>
        <dbReference type="ARBA" id="ARBA00022703"/>
    </source>
</evidence>
<sequence length="296" mass="32406">MRPPLWPLLALLLALAARGKAEGAPTYPWRDAETGEWLACDKCPPGTFVQRPCGRDSPTTCGACPPRHYTQFWHYLERCRYCNVICGEREEEARPCGATHNRACRCLPGFFAHAGFCLEHALCPPGAGVVAPGTPSQNTQCQPCSPGTFSASSSSSERCQPHRNCTALGLAVNVPGSPSHDALCTNCTGFPLGSLEPGALGTEECQRAVVDFVAFQDISPRSLQRLQQALAGPGARSPPPPLREDRAALRQRLWRQLTELREAWPGTLVARLLRALRAARLSGLERSVRERFLRRR</sequence>
<evidence type="ECO:0000313" key="11">
    <source>
        <dbReference type="Proteomes" id="UP001652580"/>
    </source>
</evidence>
<keyword evidence="6 8" id="KW-1015">Disulfide bond</keyword>
<dbReference type="Proteomes" id="UP001652580">
    <property type="component" value="Chromosome 15"/>
</dbReference>